<dbReference type="EMBL" id="AOSK01000067">
    <property type="protein sequence ID" value="EYD75756.1"/>
    <property type="molecule type" value="Genomic_DNA"/>
</dbReference>
<evidence type="ECO:0000313" key="3">
    <source>
        <dbReference type="Proteomes" id="UP000019666"/>
    </source>
</evidence>
<dbReference type="Gene3D" id="1.10.530.10">
    <property type="match status" value="1"/>
</dbReference>
<dbReference type="GO" id="GO:0016998">
    <property type="term" value="P:cell wall macromolecule catabolic process"/>
    <property type="evidence" value="ECO:0007669"/>
    <property type="project" value="InterPro"/>
</dbReference>
<proteinExistence type="predicted"/>
<dbReference type="HOGENOM" id="CLU_073833_2_0_5"/>
<reference evidence="2 3" key="1">
    <citation type="submission" date="2013-02" db="EMBL/GenBank/DDBJ databases">
        <authorList>
            <person name="Fiebig A."/>
            <person name="Goeker M."/>
            <person name="Klenk H.-P.P."/>
        </authorList>
    </citation>
    <scope>NUCLEOTIDE SEQUENCE [LARGE SCALE GENOMIC DNA]</scope>
    <source>
        <strain evidence="2 3">DSM 19309</strain>
    </source>
</reference>
<dbReference type="InterPro" id="IPR000726">
    <property type="entry name" value="Glyco_hydro_19_cat"/>
</dbReference>
<keyword evidence="3" id="KW-1185">Reference proteome</keyword>
<dbReference type="RefSeq" id="WP_051521370.1">
    <property type="nucleotide sequence ID" value="NZ_KK088585.1"/>
</dbReference>
<dbReference type="InterPro" id="IPR023346">
    <property type="entry name" value="Lysozyme-like_dom_sf"/>
</dbReference>
<dbReference type="OrthoDB" id="3078754at2"/>
<dbReference type="Proteomes" id="UP000019666">
    <property type="component" value="Unassembled WGS sequence"/>
</dbReference>
<evidence type="ECO:0000313" key="2">
    <source>
        <dbReference type="EMBL" id="EYD75756.1"/>
    </source>
</evidence>
<dbReference type="AlphaFoldDB" id="A0A017HN01"/>
<organism evidence="2 3">
    <name type="scientific">Rubellimicrobium mesophilum DSM 19309</name>
    <dbReference type="NCBI Taxonomy" id="442562"/>
    <lineage>
        <taxon>Bacteria</taxon>
        <taxon>Pseudomonadati</taxon>
        <taxon>Pseudomonadota</taxon>
        <taxon>Alphaproteobacteria</taxon>
        <taxon>Rhodobacterales</taxon>
        <taxon>Roseobacteraceae</taxon>
        <taxon>Rubellimicrobium</taxon>
    </lineage>
</organism>
<sequence length="239" mass="26221">MPLQLTENDWRALFPKAPSSIIQAFATQGHVLDRVGITESRTRLAFAVANVEHEAGGFAIKNLTENINYTAEGMAKVWPNRFASADVVRAKYGTKPGWQKRAFDDIYGARMGNREGTDDGSRYIGRGGPQITGRDGYREVGRRCGLDLVNNPDLTALPQHQPAILAAFWDWKGLAKLADAGNFKAFVKRWNGGNVGQKDREALLKGNDPVIGRLQSVVRAQSILDVLENILAGMDKEAA</sequence>
<dbReference type="GO" id="GO:0004568">
    <property type="term" value="F:chitinase activity"/>
    <property type="evidence" value="ECO:0007669"/>
    <property type="project" value="InterPro"/>
</dbReference>
<dbReference type="STRING" id="442562.Rumeso_02700"/>
<gene>
    <name evidence="2" type="ORF">Rumeso_02700</name>
</gene>
<protein>
    <submittedName>
        <fullName evidence="2">Putative glycoside hydrolase</fullName>
    </submittedName>
</protein>
<feature type="domain" description="Glycoside hydrolase family 19 catalytic" evidence="1">
    <location>
        <begin position="116"/>
        <end position="173"/>
    </location>
</feature>
<dbReference type="Pfam" id="PF00182">
    <property type="entry name" value="Glyco_hydro_19"/>
    <property type="match status" value="1"/>
</dbReference>
<evidence type="ECO:0000259" key="1">
    <source>
        <dbReference type="Pfam" id="PF00182"/>
    </source>
</evidence>
<dbReference type="SUPFAM" id="SSF53955">
    <property type="entry name" value="Lysozyme-like"/>
    <property type="match status" value="1"/>
</dbReference>
<accession>A0A017HN01</accession>
<comment type="caution">
    <text evidence="2">The sequence shown here is derived from an EMBL/GenBank/DDBJ whole genome shotgun (WGS) entry which is preliminary data.</text>
</comment>
<name>A0A017HN01_9RHOB</name>
<keyword evidence="2" id="KW-0378">Hydrolase</keyword>
<dbReference type="GO" id="GO:0006032">
    <property type="term" value="P:chitin catabolic process"/>
    <property type="evidence" value="ECO:0007669"/>
    <property type="project" value="InterPro"/>
</dbReference>